<accession>A0A1I3AIT5</accession>
<evidence type="ECO:0000313" key="1">
    <source>
        <dbReference type="EMBL" id="SFH49923.1"/>
    </source>
</evidence>
<reference evidence="1 2" key="1">
    <citation type="submission" date="2016-10" db="EMBL/GenBank/DDBJ databases">
        <authorList>
            <person name="Varghese N."/>
            <person name="Submissions S."/>
        </authorList>
    </citation>
    <scope>NUCLEOTIDE SEQUENCE [LARGE SCALE GENOMIC DNA]</scope>
    <source>
        <strain evidence="1 2">CGMCC 1.6377</strain>
    </source>
</reference>
<sequence length="51" mass="5930">MPLTENDSSFYFGQFADSFYRLVQNLDEENNAVLMLTEFSVSRTTFLIGRN</sequence>
<name>A0A1I3AIT5_9EURY</name>
<keyword evidence="2" id="KW-1185">Reference proteome</keyword>
<gene>
    <name evidence="1" type="ORF">SAMN04488066_10622</name>
</gene>
<organism evidence="1 2">
    <name type="scientific">Halorubrum aquaticum</name>
    <dbReference type="NCBI Taxonomy" id="387340"/>
    <lineage>
        <taxon>Archaea</taxon>
        <taxon>Methanobacteriati</taxon>
        <taxon>Methanobacteriota</taxon>
        <taxon>Stenosarchaea group</taxon>
        <taxon>Halobacteria</taxon>
        <taxon>Halobacteriales</taxon>
        <taxon>Haloferacaceae</taxon>
        <taxon>Halorubrum</taxon>
    </lineage>
</organism>
<dbReference type="EMBL" id="FOPZ01000006">
    <property type="protein sequence ID" value="SFH49923.1"/>
    <property type="molecule type" value="Genomic_DNA"/>
</dbReference>
<protein>
    <submittedName>
        <fullName evidence="1">Uncharacterized protein</fullName>
    </submittedName>
</protein>
<proteinExistence type="predicted"/>
<dbReference type="Proteomes" id="UP000323537">
    <property type="component" value="Unassembled WGS sequence"/>
</dbReference>
<evidence type="ECO:0000313" key="2">
    <source>
        <dbReference type="Proteomes" id="UP000323537"/>
    </source>
</evidence>
<dbReference type="AlphaFoldDB" id="A0A1I3AIT5"/>